<organism evidence="1 2">
    <name type="scientific">Heliocybe sulcata</name>
    <dbReference type="NCBI Taxonomy" id="5364"/>
    <lineage>
        <taxon>Eukaryota</taxon>
        <taxon>Fungi</taxon>
        <taxon>Dikarya</taxon>
        <taxon>Basidiomycota</taxon>
        <taxon>Agaricomycotina</taxon>
        <taxon>Agaricomycetes</taxon>
        <taxon>Gloeophyllales</taxon>
        <taxon>Gloeophyllaceae</taxon>
        <taxon>Heliocybe</taxon>
    </lineage>
</organism>
<dbReference type="EMBL" id="ML213507">
    <property type="protein sequence ID" value="TFK53610.1"/>
    <property type="molecule type" value="Genomic_DNA"/>
</dbReference>
<sequence length="312" mass="34112">MPAFTIYVDTPCRVGPYADFRPEPQVANVFNLQDLQTSTPPRRTGPVRFSTPTLDASDMSLSPIKADNSWADLGFDDFLGKMRMARQEIDMSVAMEYGDEEDEVAEMVLTGDRGVEDISEVEADATELTDEDGYAADAGVGFDLEAELSGMLGDVMSLRGGVRAPRANALFLGLRGVLDRARLRGQAESADDGADEEGVLRSVDESLEMSIVESEGSEEDSRLSMIEEEDSRLSMIGEESEEVHVMMADVTEVPVGETAGAATLGMIDEDFAKMMSGMWQERPETAVTRSGMPWADVEVKGAWWQKDMGFEN</sequence>
<evidence type="ECO:0000313" key="1">
    <source>
        <dbReference type="EMBL" id="TFK53610.1"/>
    </source>
</evidence>
<proteinExistence type="predicted"/>
<dbReference type="AlphaFoldDB" id="A0A5C3N8E1"/>
<dbReference type="Proteomes" id="UP000305948">
    <property type="component" value="Unassembled WGS sequence"/>
</dbReference>
<evidence type="ECO:0000313" key="2">
    <source>
        <dbReference type="Proteomes" id="UP000305948"/>
    </source>
</evidence>
<name>A0A5C3N8E1_9AGAM</name>
<gene>
    <name evidence="1" type="ORF">OE88DRAFT_1263895</name>
</gene>
<accession>A0A5C3N8E1</accession>
<dbReference type="OrthoDB" id="3312322at2759"/>
<keyword evidence="2" id="KW-1185">Reference proteome</keyword>
<protein>
    <submittedName>
        <fullName evidence="1">Uncharacterized protein</fullName>
    </submittedName>
</protein>
<reference evidence="1 2" key="1">
    <citation type="journal article" date="2019" name="Nat. Ecol. Evol.">
        <title>Megaphylogeny resolves global patterns of mushroom evolution.</title>
        <authorList>
            <person name="Varga T."/>
            <person name="Krizsan K."/>
            <person name="Foldi C."/>
            <person name="Dima B."/>
            <person name="Sanchez-Garcia M."/>
            <person name="Sanchez-Ramirez S."/>
            <person name="Szollosi G.J."/>
            <person name="Szarkandi J.G."/>
            <person name="Papp V."/>
            <person name="Albert L."/>
            <person name="Andreopoulos W."/>
            <person name="Angelini C."/>
            <person name="Antonin V."/>
            <person name="Barry K.W."/>
            <person name="Bougher N.L."/>
            <person name="Buchanan P."/>
            <person name="Buyck B."/>
            <person name="Bense V."/>
            <person name="Catcheside P."/>
            <person name="Chovatia M."/>
            <person name="Cooper J."/>
            <person name="Damon W."/>
            <person name="Desjardin D."/>
            <person name="Finy P."/>
            <person name="Geml J."/>
            <person name="Haridas S."/>
            <person name="Hughes K."/>
            <person name="Justo A."/>
            <person name="Karasinski D."/>
            <person name="Kautmanova I."/>
            <person name="Kiss B."/>
            <person name="Kocsube S."/>
            <person name="Kotiranta H."/>
            <person name="LaButti K.M."/>
            <person name="Lechner B.E."/>
            <person name="Liimatainen K."/>
            <person name="Lipzen A."/>
            <person name="Lukacs Z."/>
            <person name="Mihaltcheva S."/>
            <person name="Morgado L.N."/>
            <person name="Niskanen T."/>
            <person name="Noordeloos M.E."/>
            <person name="Ohm R.A."/>
            <person name="Ortiz-Santana B."/>
            <person name="Ovrebo C."/>
            <person name="Racz N."/>
            <person name="Riley R."/>
            <person name="Savchenko A."/>
            <person name="Shiryaev A."/>
            <person name="Soop K."/>
            <person name="Spirin V."/>
            <person name="Szebenyi C."/>
            <person name="Tomsovsky M."/>
            <person name="Tulloss R.E."/>
            <person name="Uehling J."/>
            <person name="Grigoriev I.V."/>
            <person name="Vagvolgyi C."/>
            <person name="Papp T."/>
            <person name="Martin F.M."/>
            <person name="Miettinen O."/>
            <person name="Hibbett D.S."/>
            <person name="Nagy L.G."/>
        </authorList>
    </citation>
    <scope>NUCLEOTIDE SEQUENCE [LARGE SCALE GENOMIC DNA]</scope>
    <source>
        <strain evidence="1 2">OMC1185</strain>
    </source>
</reference>